<name>A0A8T0ES64_ARGBR</name>
<accession>A0A8T0ES64</accession>
<dbReference type="Proteomes" id="UP000807504">
    <property type="component" value="Unassembled WGS sequence"/>
</dbReference>
<keyword evidence="1" id="KW-0472">Membrane</keyword>
<reference evidence="2" key="2">
    <citation type="submission" date="2020-06" db="EMBL/GenBank/DDBJ databases">
        <authorList>
            <person name="Sheffer M."/>
        </authorList>
    </citation>
    <scope>NUCLEOTIDE SEQUENCE</scope>
</reference>
<dbReference type="EMBL" id="JABXBU010002072">
    <property type="protein sequence ID" value="KAF8778690.1"/>
    <property type="molecule type" value="Genomic_DNA"/>
</dbReference>
<evidence type="ECO:0000256" key="1">
    <source>
        <dbReference type="SAM" id="Phobius"/>
    </source>
</evidence>
<keyword evidence="1" id="KW-1133">Transmembrane helix</keyword>
<feature type="transmembrane region" description="Helical" evidence="1">
    <location>
        <begin position="54"/>
        <end position="74"/>
    </location>
</feature>
<organism evidence="2 3">
    <name type="scientific">Argiope bruennichi</name>
    <name type="common">Wasp spider</name>
    <name type="synonym">Aranea bruennichi</name>
    <dbReference type="NCBI Taxonomy" id="94029"/>
    <lineage>
        <taxon>Eukaryota</taxon>
        <taxon>Metazoa</taxon>
        <taxon>Ecdysozoa</taxon>
        <taxon>Arthropoda</taxon>
        <taxon>Chelicerata</taxon>
        <taxon>Arachnida</taxon>
        <taxon>Araneae</taxon>
        <taxon>Araneomorphae</taxon>
        <taxon>Entelegynae</taxon>
        <taxon>Araneoidea</taxon>
        <taxon>Araneidae</taxon>
        <taxon>Argiope</taxon>
    </lineage>
</organism>
<feature type="transmembrane region" description="Helical" evidence="1">
    <location>
        <begin position="86"/>
        <end position="106"/>
    </location>
</feature>
<gene>
    <name evidence="2" type="ORF">HNY73_015390</name>
</gene>
<keyword evidence="1" id="KW-0812">Transmembrane</keyword>
<sequence length="109" mass="11897">MALGRNVPKFHVIFLIIVCSFLGNVVASRYRKIYQKPINAGSWKTLTGGLHDSSVLLIGWSAAFISGCFSIMAAKEEISNIVAFPLISIGGVIFYFGCAATMNFIFTKK</sequence>
<feature type="transmembrane region" description="Helical" evidence="1">
    <location>
        <begin position="12"/>
        <end position="30"/>
    </location>
</feature>
<evidence type="ECO:0000313" key="2">
    <source>
        <dbReference type="EMBL" id="KAF8778690.1"/>
    </source>
</evidence>
<proteinExistence type="predicted"/>
<keyword evidence="3" id="KW-1185">Reference proteome</keyword>
<comment type="caution">
    <text evidence="2">The sequence shown here is derived from an EMBL/GenBank/DDBJ whole genome shotgun (WGS) entry which is preliminary data.</text>
</comment>
<reference evidence="2" key="1">
    <citation type="journal article" date="2020" name="bioRxiv">
        <title>Chromosome-level reference genome of the European wasp spider Argiope bruennichi: a resource for studies on range expansion and evolutionary adaptation.</title>
        <authorList>
            <person name="Sheffer M.M."/>
            <person name="Hoppe A."/>
            <person name="Krehenwinkel H."/>
            <person name="Uhl G."/>
            <person name="Kuss A.W."/>
            <person name="Jensen L."/>
            <person name="Jensen C."/>
            <person name="Gillespie R.G."/>
            <person name="Hoff K.J."/>
            <person name="Prost S."/>
        </authorList>
    </citation>
    <scope>NUCLEOTIDE SEQUENCE</scope>
</reference>
<protein>
    <submittedName>
        <fullName evidence="2">Uncharacterized protein</fullName>
    </submittedName>
</protein>
<evidence type="ECO:0000313" key="3">
    <source>
        <dbReference type="Proteomes" id="UP000807504"/>
    </source>
</evidence>
<dbReference type="AlphaFoldDB" id="A0A8T0ES64"/>